<accession>A0A4P7SHC1</accession>
<dbReference type="Pfam" id="PF00580">
    <property type="entry name" value="UvrD-helicase"/>
    <property type="match status" value="1"/>
</dbReference>
<feature type="binding site" evidence="15">
    <location>
        <position position="1084"/>
    </location>
    <ligand>
        <name>Mg(2+)</name>
        <dbReference type="ChEBI" id="CHEBI:18420"/>
    </ligand>
</feature>
<evidence type="ECO:0000256" key="13">
    <source>
        <dbReference type="ARBA" id="ARBA00034617"/>
    </source>
</evidence>
<comment type="cofactor">
    <cofactor evidence="15">
        <name>Mg(2+)</name>
        <dbReference type="ChEBI" id="CHEBI:18420"/>
    </cofactor>
    <text evidence="15">Binds 1 Mg(2+) ion per subunit.</text>
</comment>
<comment type="subunit">
    <text evidence="15">Heterotrimer of RecB, RecC and RecD. All subunits contribute to DNA-binding. Interacts with RecA.</text>
</comment>
<feature type="compositionally biased region" description="Gly residues" evidence="17">
    <location>
        <begin position="963"/>
        <end position="972"/>
    </location>
</feature>
<dbReference type="RefSeq" id="WP_135973511.1">
    <property type="nucleotide sequence ID" value="NZ_CP039291.1"/>
</dbReference>
<dbReference type="CDD" id="cd17932">
    <property type="entry name" value="DEXQc_UvrD"/>
    <property type="match status" value="1"/>
</dbReference>
<feature type="domain" description="UvrD-like helicase ATP-binding" evidence="18">
    <location>
        <begin position="6"/>
        <end position="337"/>
    </location>
</feature>
<feature type="binding site" evidence="15">
    <location>
        <position position="1067"/>
    </location>
    <ligand>
        <name>Mg(2+)</name>
        <dbReference type="ChEBI" id="CHEBI:18420"/>
    </ligand>
</feature>
<evidence type="ECO:0000256" key="14">
    <source>
        <dbReference type="ARBA" id="ARBA00048988"/>
    </source>
</evidence>
<evidence type="ECO:0000256" key="3">
    <source>
        <dbReference type="ARBA" id="ARBA00022741"/>
    </source>
</evidence>
<dbReference type="InterPro" id="IPR011604">
    <property type="entry name" value="PDDEXK-like_dom_sf"/>
</dbReference>
<comment type="similarity">
    <text evidence="15">Belongs to the helicase family. UvrD subfamily.</text>
</comment>
<dbReference type="GO" id="GO:0008854">
    <property type="term" value="F:exodeoxyribonuclease V activity"/>
    <property type="evidence" value="ECO:0007669"/>
    <property type="project" value="UniProtKB-EC"/>
</dbReference>
<evidence type="ECO:0000256" key="16">
    <source>
        <dbReference type="PROSITE-ProRule" id="PRU00560"/>
    </source>
</evidence>
<dbReference type="InterPro" id="IPR000212">
    <property type="entry name" value="DNA_helicase_UvrD/REP"/>
</dbReference>
<feature type="region of interest" description="Nuclease activity, interacts with RecD and RecA" evidence="15">
    <location>
        <begin position="791"/>
        <end position="1196"/>
    </location>
</feature>
<feature type="binding site" evidence="16">
    <location>
        <begin position="27"/>
        <end position="34"/>
    </location>
    <ligand>
        <name>ATP</name>
        <dbReference type="ChEBI" id="CHEBI:30616"/>
    </ligand>
</feature>
<protein>
    <recommendedName>
        <fullName evidence="15">RecBCD enzyme subunit RecB</fullName>
        <ecNumber evidence="15">3.1.11.5</ecNumber>
        <ecNumber evidence="15">5.6.2.4</ecNumber>
    </recommendedName>
    <alternativeName>
        <fullName evidence="15">DNA 3'-5' helicase subunit RecB</fullName>
    </alternativeName>
    <alternativeName>
        <fullName evidence="15">Exonuclease V subunit RecB</fullName>
        <shortName evidence="15">ExoV subunit RecB</shortName>
    </alternativeName>
    <alternativeName>
        <fullName evidence="15">Helicase/nuclease RecBCD subunit RecB</fullName>
    </alternativeName>
</protein>
<evidence type="ECO:0000256" key="5">
    <source>
        <dbReference type="ARBA" id="ARBA00022801"/>
    </source>
</evidence>
<feature type="domain" description="UvrD-like helicase C-terminal" evidence="19">
    <location>
        <begin position="369"/>
        <end position="625"/>
    </location>
</feature>
<evidence type="ECO:0000256" key="1">
    <source>
        <dbReference type="ARBA" id="ARBA00022722"/>
    </source>
</evidence>
<dbReference type="GO" id="GO:0000287">
    <property type="term" value="F:magnesium ion binding"/>
    <property type="evidence" value="ECO:0007669"/>
    <property type="project" value="UniProtKB-UniRule"/>
</dbReference>
<evidence type="ECO:0000256" key="12">
    <source>
        <dbReference type="ARBA" id="ARBA00023235"/>
    </source>
</evidence>
<dbReference type="PROSITE" id="PS51217">
    <property type="entry name" value="UVRD_HELICASE_CTER"/>
    <property type="match status" value="1"/>
</dbReference>
<comment type="catalytic activity">
    <reaction evidence="13 15">
        <text>Couples ATP hydrolysis with the unwinding of duplex DNA by translocating in the 3'-5' direction.</text>
        <dbReference type="EC" id="5.6.2.4"/>
    </reaction>
</comment>
<dbReference type="InterPro" id="IPR027417">
    <property type="entry name" value="P-loop_NTPase"/>
</dbReference>
<dbReference type="GO" id="GO:0005524">
    <property type="term" value="F:ATP binding"/>
    <property type="evidence" value="ECO:0007669"/>
    <property type="project" value="UniProtKB-UniRule"/>
</dbReference>
<dbReference type="CDD" id="cd22352">
    <property type="entry name" value="RecB_C-like"/>
    <property type="match status" value="1"/>
</dbReference>
<reference evidence="20 21" key="1">
    <citation type="submission" date="2019-04" db="EMBL/GenBank/DDBJ databases">
        <title>Isolation and identification of Cellulomonas shaoxiangyii sp. Nov. isolated from feces of the Tibetan antelopes (Pantholops hodgsonii) in the Qinghai-Tibet plateau of China.</title>
        <authorList>
            <person name="Tian Z."/>
        </authorList>
    </citation>
    <scope>NUCLEOTIDE SEQUENCE [LARGE SCALE GENOMIC DNA]</scope>
    <source>
        <strain evidence="20 21">Z28</strain>
    </source>
</reference>
<dbReference type="Gene3D" id="3.40.50.300">
    <property type="entry name" value="P-loop containing nucleotide triphosphate hydrolases"/>
    <property type="match status" value="3"/>
</dbReference>
<feature type="active site" description="For nuclease activity" evidence="15">
    <location>
        <position position="1084"/>
    </location>
</feature>
<dbReference type="HAMAP" id="MF_01485">
    <property type="entry name" value="RecB"/>
    <property type="match status" value="1"/>
</dbReference>
<comment type="catalytic activity">
    <reaction evidence="14 15">
        <text>ATP + H2O = ADP + phosphate + H(+)</text>
        <dbReference type="Rhea" id="RHEA:13065"/>
        <dbReference type="ChEBI" id="CHEBI:15377"/>
        <dbReference type="ChEBI" id="CHEBI:15378"/>
        <dbReference type="ChEBI" id="CHEBI:30616"/>
        <dbReference type="ChEBI" id="CHEBI:43474"/>
        <dbReference type="ChEBI" id="CHEBI:456216"/>
        <dbReference type="EC" id="5.6.2.4"/>
    </reaction>
</comment>
<keyword evidence="7 15" id="KW-0269">Exonuclease</keyword>
<feature type="region of interest" description="Disordered" evidence="17">
    <location>
        <begin position="957"/>
        <end position="986"/>
    </location>
</feature>
<dbReference type="PROSITE" id="PS51198">
    <property type="entry name" value="UVRD_HELICASE_ATP_BIND"/>
    <property type="match status" value="1"/>
</dbReference>
<dbReference type="InterPro" id="IPR004586">
    <property type="entry name" value="RecB"/>
</dbReference>
<keyword evidence="12 15" id="KW-0413">Isomerase</keyword>
<evidence type="ECO:0000256" key="4">
    <source>
        <dbReference type="ARBA" id="ARBA00022763"/>
    </source>
</evidence>
<dbReference type="EMBL" id="CP039291">
    <property type="protein sequence ID" value="QCB93081.1"/>
    <property type="molecule type" value="Genomic_DNA"/>
</dbReference>
<keyword evidence="21" id="KW-1185">Reference proteome</keyword>
<keyword evidence="5 15" id="KW-0378">Hydrolase</keyword>
<feature type="compositionally biased region" description="Gly residues" evidence="17">
    <location>
        <begin position="1030"/>
        <end position="1044"/>
    </location>
</feature>
<dbReference type="GO" id="GO:0003677">
    <property type="term" value="F:DNA binding"/>
    <property type="evidence" value="ECO:0007669"/>
    <property type="project" value="UniProtKB-UniRule"/>
</dbReference>
<feature type="region of interest" description="DNA-binding and helicase activity, interacts with RecC" evidence="15">
    <location>
        <begin position="1"/>
        <end position="740"/>
    </location>
</feature>
<dbReference type="InterPro" id="IPR014016">
    <property type="entry name" value="UvrD-like_ATP-bd"/>
</dbReference>
<dbReference type="InterPro" id="IPR014017">
    <property type="entry name" value="DNA_helicase_UvrD-like_C"/>
</dbReference>
<comment type="domain">
    <text evidence="15">The C-terminal domain has nuclease activity and interacts with RecD. It interacts with RecA, facilitating its loading onto ssDNA.</text>
</comment>
<keyword evidence="10 15" id="KW-0238">DNA-binding</keyword>
<sequence length="1196" mass="125059">MTTAAPATTPVFDVCGPLPTGTTVLEASAGTGKTFTIAALATRWVAEGHAELPELLVVTFGRAATSELRDRVRERLVRTERALRDTTARTSDDALVRHLADVDDAELARRRGRLTVALSQVDAATITTTHGFCRQVLRSLGTATTTGDVDADATLLPDVADLEAEVVDDLYLAAYAGRPAPPLSVEEARQVARAAVSDHSATLAPADADPGSPPDHRFRLAHAVRRELGRRKRAGRLVDYDDLLVLLRDALTDPETGDDAAARVRAPYRVVLVDEFQDTDPVQWDVLRTAFHGHRTLVLIGDPKQAIYAFRGADVHTYLAARAVATTATLGRSWRADPAVLTGLGHLLGGAALGDPRIVVHPVEPGRSGRRLDGGPPVVVRRVTRRAVGSGSAAPRVDAVRAVVQRDVAAQVVRALDGTRLRDGERWRPLRPGDVAVLARRNADALAVRDALVAAGVPAVVSGLSSVFATPAARDWLVLLSALAGTGDAGRVAAAALTPFVGWDARRLAGAGDAEREDLADRLRAWSHVLTGQGVAALVEATAAAGLHERLLRRADGERALTDVRHVGEVLHAAARERGLGPAALTEWLRARIDEAAVDYAEERSRRLETDAAAVQVVTVHAAKGLEFPVVLVPFAWDRFVPRDPAVLRYHDADGTRRLHVGGRGSPGYDEARALHQAEEAGEDLRLAYVALTRASSQVVVWWAPSTVSAAGAVGRLVLGARDPDGSPPATVPVPRDDEAAAGFDALAARSGGTVVHEVVDGPPPSAHWHPPAGGRTVLDVARLRRDVDTSWRRTSYSGLTAGAHAGPPGTAAAPLPEDAPGVADEPEAPGIRDEPVEAPAPALALAPAAPRDDAEALLRSVASPLADLPGGTAFGTLVHGVLEQVDTAAADLAAEVAGRCRRAAPGSGVDPDRLAAALLPVLHTPGGPLLGGRTLAEIDPRDRLAELDFELPLAGGDDAGVRAGGHTGTGGPSQAAPRGGRRTGRPARLRDVAALVDAHLPAGDPFHPWAGRLADLDRRPTGRGPAAPGTGGPGTGTGTGTGTTGTARPGPHGPGALRGYLTGSIDAVLRVPGPDGPRFVVVDYKTNRLAPPDEPLTAWHYRPEALVAAMTDAHYPLQLLLYTVALHRYLRWRLPGYDPDRHLGGGAYLFVRGMCGPGTPVVGDDPCGVLSWRPPTALVVALSALLDGAPDGGGA</sequence>
<gene>
    <name evidence="15" type="primary">recB</name>
    <name evidence="20" type="ORF">E5225_05460</name>
</gene>
<dbReference type="OrthoDB" id="9810135at2"/>
<name>A0A4P7SHC1_9CELL</name>
<evidence type="ECO:0000256" key="10">
    <source>
        <dbReference type="ARBA" id="ARBA00023125"/>
    </source>
</evidence>
<keyword evidence="4 15" id="KW-0227">DNA damage</keyword>
<keyword evidence="11 15" id="KW-0234">DNA repair</keyword>
<dbReference type="KEGG" id="celz:E5225_05460"/>
<comment type="catalytic activity">
    <reaction evidence="15">
        <text>Exonucleolytic cleavage (in the presence of ATP) in either 5'- to 3'- or 3'- to 5'-direction to yield 5'-phosphooligonucleotides.</text>
        <dbReference type="EC" id="3.1.11.5"/>
    </reaction>
</comment>
<keyword evidence="2 15" id="KW-0479">Metal-binding</keyword>
<evidence type="ECO:0000313" key="21">
    <source>
        <dbReference type="Proteomes" id="UP000296469"/>
    </source>
</evidence>
<dbReference type="GO" id="GO:0016887">
    <property type="term" value="F:ATP hydrolysis activity"/>
    <property type="evidence" value="ECO:0007669"/>
    <property type="project" value="RHEA"/>
</dbReference>
<dbReference type="GO" id="GO:0043138">
    <property type="term" value="F:3'-5' DNA helicase activity"/>
    <property type="evidence" value="ECO:0007669"/>
    <property type="project" value="UniProtKB-UniRule"/>
</dbReference>
<dbReference type="AlphaFoldDB" id="A0A4P7SHC1"/>
<dbReference type="GO" id="GO:0009338">
    <property type="term" value="C:exodeoxyribonuclease V complex"/>
    <property type="evidence" value="ECO:0007669"/>
    <property type="project" value="TreeGrafter"/>
</dbReference>
<evidence type="ECO:0000256" key="7">
    <source>
        <dbReference type="ARBA" id="ARBA00022839"/>
    </source>
</evidence>
<evidence type="ECO:0000259" key="19">
    <source>
        <dbReference type="PROSITE" id="PS51217"/>
    </source>
</evidence>
<keyword evidence="6 15" id="KW-0347">Helicase</keyword>
<evidence type="ECO:0000256" key="17">
    <source>
        <dbReference type="SAM" id="MobiDB-lite"/>
    </source>
</evidence>
<feature type="compositionally biased region" description="Low complexity" evidence="17">
    <location>
        <begin position="799"/>
        <end position="817"/>
    </location>
</feature>
<dbReference type="PANTHER" id="PTHR11070:SF23">
    <property type="entry name" value="RECBCD ENZYME SUBUNIT RECB"/>
    <property type="match status" value="1"/>
</dbReference>
<dbReference type="EC" id="3.1.11.5" evidence="15"/>
<organism evidence="20 21">
    <name type="scientific">Cellulomonas shaoxiangyii</name>
    <dbReference type="NCBI Taxonomy" id="2566013"/>
    <lineage>
        <taxon>Bacteria</taxon>
        <taxon>Bacillati</taxon>
        <taxon>Actinomycetota</taxon>
        <taxon>Actinomycetes</taxon>
        <taxon>Micrococcales</taxon>
        <taxon>Cellulomonadaceae</taxon>
        <taxon>Cellulomonas</taxon>
    </lineage>
</organism>
<dbReference type="GO" id="GO:0005829">
    <property type="term" value="C:cytosol"/>
    <property type="evidence" value="ECO:0007669"/>
    <property type="project" value="TreeGrafter"/>
</dbReference>
<evidence type="ECO:0000256" key="6">
    <source>
        <dbReference type="ARBA" id="ARBA00022806"/>
    </source>
</evidence>
<evidence type="ECO:0000256" key="15">
    <source>
        <dbReference type="HAMAP-Rule" id="MF_01485"/>
    </source>
</evidence>
<evidence type="ECO:0000256" key="11">
    <source>
        <dbReference type="ARBA" id="ARBA00023204"/>
    </source>
</evidence>
<comment type="domain">
    <text evidence="15">The N-terminal DNA-binding domain is a ssDNA-dependent ATPase and has ATP-dependent 3'-5' helicase function. This domain interacts with RecC.</text>
</comment>
<keyword evidence="3 15" id="KW-0547">Nucleotide-binding</keyword>
<dbReference type="PANTHER" id="PTHR11070">
    <property type="entry name" value="UVRD / RECB / PCRA DNA HELICASE FAMILY MEMBER"/>
    <property type="match status" value="1"/>
</dbReference>
<dbReference type="InterPro" id="IPR011335">
    <property type="entry name" value="Restrct_endonuc-II-like"/>
</dbReference>
<dbReference type="SUPFAM" id="SSF52540">
    <property type="entry name" value="P-loop containing nucleoside triphosphate hydrolases"/>
    <property type="match status" value="1"/>
</dbReference>
<dbReference type="Proteomes" id="UP000296469">
    <property type="component" value="Chromosome"/>
</dbReference>
<dbReference type="GO" id="GO:0000724">
    <property type="term" value="P:double-strand break repair via homologous recombination"/>
    <property type="evidence" value="ECO:0007669"/>
    <property type="project" value="UniProtKB-UniRule"/>
</dbReference>
<evidence type="ECO:0000256" key="9">
    <source>
        <dbReference type="ARBA" id="ARBA00022842"/>
    </source>
</evidence>
<feature type="region of interest" description="Disordered" evidence="17">
    <location>
        <begin position="1001"/>
        <end position="1059"/>
    </location>
</feature>
<keyword evidence="9 15" id="KW-0460">Magnesium</keyword>
<proteinExistence type="inferred from homology"/>
<comment type="miscellaneous">
    <text evidence="15">In the RecBCD complex, RecB has a slow 3'-5' helicase, an exonuclease activity and loads RecA onto ssDNA, RecD has a fast 5'-3' helicase activity, while RecC stimulates the ATPase and processivity of the RecB helicase and contributes to recognition of the Chi site.</text>
</comment>
<feature type="binding site" evidence="15">
    <location>
        <position position="880"/>
    </location>
    <ligand>
        <name>Mg(2+)</name>
        <dbReference type="ChEBI" id="CHEBI:18420"/>
    </ligand>
</feature>
<comment type="function">
    <text evidence="15">A helicase/nuclease that prepares dsDNA breaks (DSB) for recombinational DNA repair. Binds to DSBs and unwinds DNA via a highly rapid and processive ATP-dependent bidirectional helicase activity. Unwinds dsDNA until it encounters a Chi (crossover hotspot instigator) sequence from the 3' direction. Cuts ssDNA a few nucleotides 3' to the Chi site. The properties and activities of the enzyme are changed at Chi. The Chi-altered holoenzyme produces a long 3'-ssDNA overhang and facilitates RecA-binding to the ssDNA for homologous DNA recombination and repair. Holoenzyme degrades any linearized DNA that is unable to undergo homologous recombination. In the holoenzyme this subunit contributes ATPase, 3'-5' helicase, exonuclease activity and loads RecA onto ssDNA.</text>
</comment>
<evidence type="ECO:0000313" key="20">
    <source>
        <dbReference type="EMBL" id="QCB93081.1"/>
    </source>
</evidence>
<feature type="region of interest" description="Disordered" evidence="17">
    <location>
        <begin position="799"/>
        <end position="835"/>
    </location>
</feature>
<evidence type="ECO:0000256" key="2">
    <source>
        <dbReference type="ARBA" id="ARBA00022723"/>
    </source>
</evidence>
<dbReference type="SUPFAM" id="SSF52980">
    <property type="entry name" value="Restriction endonuclease-like"/>
    <property type="match status" value="2"/>
</dbReference>
<dbReference type="Pfam" id="PF13361">
    <property type="entry name" value="UvrD_C"/>
    <property type="match status" value="1"/>
</dbReference>
<keyword evidence="8 15" id="KW-0067">ATP-binding</keyword>
<keyword evidence="1 15" id="KW-0540">Nuclease</keyword>
<evidence type="ECO:0000259" key="18">
    <source>
        <dbReference type="PROSITE" id="PS51198"/>
    </source>
</evidence>
<evidence type="ECO:0000256" key="8">
    <source>
        <dbReference type="ARBA" id="ARBA00022840"/>
    </source>
</evidence>
<dbReference type="Gene3D" id="3.90.320.10">
    <property type="match status" value="1"/>
</dbReference>
<dbReference type="EC" id="5.6.2.4" evidence="15"/>